<evidence type="ECO:0000313" key="1">
    <source>
        <dbReference type="EMBL" id="GMA84821.1"/>
    </source>
</evidence>
<sequence>MIDYEYRVLRLPGAVQRSEVRAMLTEEAEYGRWEAARVLLYAGGARQVWLRRRIIRVQRTA</sequence>
<accession>A0ABQ6J9H0</accession>
<evidence type="ECO:0000313" key="2">
    <source>
        <dbReference type="Proteomes" id="UP001157017"/>
    </source>
</evidence>
<organism evidence="1 2">
    <name type="scientific">Angustibacter aerolatus</name>
    <dbReference type="NCBI Taxonomy" id="1162965"/>
    <lineage>
        <taxon>Bacteria</taxon>
        <taxon>Bacillati</taxon>
        <taxon>Actinomycetota</taxon>
        <taxon>Actinomycetes</taxon>
        <taxon>Kineosporiales</taxon>
        <taxon>Kineosporiaceae</taxon>
    </lineage>
</organism>
<dbReference type="Proteomes" id="UP001157017">
    <property type="component" value="Unassembled WGS sequence"/>
</dbReference>
<comment type="caution">
    <text evidence="1">The sequence shown here is derived from an EMBL/GenBank/DDBJ whole genome shotgun (WGS) entry which is preliminary data.</text>
</comment>
<dbReference type="EMBL" id="BSUZ01000001">
    <property type="protein sequence ID" value="GMA84821.1"/>
    <property type="molecule type" value="Genomic_DNA"/>
</dbReference>
<dbReference type="InterPro" id="IPR043758">
    <property type="entry name" value="DUF5703"/>
</dbReference>
<name>A0ABQ6J9H0_9ACTN</name>
<protein>
    <submittedName>
        <fullName evidence="1">Uncharacterized protein</fullName>
    </submittedName>
</protein>
<proteinExistence type="predicted"/>
<reference evidence="2" key="1">
    <citation type="journal article" date="2019" name="Int. J. Syst. Evol. Microbiol.">
        <title>The Global Catalogue of Microorganisms (GCM) 10K type strain sequencing project: providing services to taxonomists for standard genome sequencing and annotation.</title>
        <authorList>
            <consortium name="The Broad Institute Genomics Platform"/>
            <consortium name="The Broad Institute Genome Sequencing Center for Infectious Disease"/>
            <person name="Wu L."/>
            <person name="Ma J."/>
        </authorList>
    </citation>
    <scope>NUCLEOTIDE SEQUENCE [LARGE SCALE GENOMIC DNA]</scope>
    <source>
        <strain evidence="2">NBRC 108730</strain>
    </source>
</reference>
<keyword evidence="2" id="KW-1185">Reference proteome</keyword>
<gene>
    <name evidence="1" type="ORF">GCM10025868_00710</name>
</gene>
<dbReference type="Pfam" id="PF18963">
    <property type="entry name" value="DUF5703"/>
    <property type="match status" value="1"/>
</dbReference>